<keyword evidence="1" id="KW-0472">Membrane</keyword>
<evidence type="ECO:0000313" key="4">
    <source>
        <dbReference type="WBParaSite" id="Hba_03229"/>
    </source>
</evidence>
<dbReference type="Gene3D" id="3.30.420.10">
    <property type="entry name" value="Ribonuclease H-like superfamily/Ribonuclease H"/>
    <property type="match status" value="1"/>
</dbReference>
<evidence type="ECO:0000256" key="1">
    <source>
        <dbReference type="SAM" id="Phobius"/>
    </source>
</evidence>
<dbReference type="InterPro" id="IPR036397">
    <property type="entry name" value="RNaseH_sf"/>
</dbReference>
<protein>
    <submittedName>
        <fullName evidence="4">NTR domain-containing protein</fullName>
    </submittedName>
</protein>
<sequence>MHILTVLTLITLIYVASSFLFGNSGCCCSAPSTPSYGCGRKKRSIENHDFHNLIGKDEDMLCYFNNLHSVYNFLIYMLCFFSLIYSLLLYIRTCAVQQTTPGSPSPWHLNHSGKDLLWSALRHISCMLCIRTPSTVLRTMDLSIVKHFPFEIPHFQLSVSTRKRLNQRTANYRLHGEVDCRCHQALQEAYYELPASPRRIRVVDNLGKLNDRRKKGSSADSTISIIEIRGTCGIASNTMVLKCWTNVPILNPDTFQPEISLEKLLWFGEHLASTPPVSPTISRRYRSTKTWLEYNDVDILGWHSYSPDLNQKKNLWAILGCRTYGDKHHQGPSICHLQSMEQSRQKCHQKFSMPGRSFQAINRSGSCTDY</sequence>
<name>A0A1I7WE64_HETBA</name>
<dbReference type="WBParaSite" id="Hba_03229">
    <property type="protein sequence ID" value="Hba_03229"/>
    <property type="gene ID" value="Hba_03229"/>
</dbReference>
<reference evidence="4" key="1">
    <citation type="submission" date="2016-11" db="UniProtKB">
        <authorList>
            <consortium name="WormBaseParasite"/>
        </authorList>
    </citation>
    <scope>IDENTIFICATION</scope>
</reference>
<evidence type="ECO:0000313" key="3">
    <source>
        <dbReference type="Proteomes" id="UP000095283"/>
    </source>
</evidence>
<feature type="chain" id="PRO_5009310581" evidence="2">
    <location>
        <begin position="19"/>
        <end position="370"/>
    </location>
</feature>
<dbReference type="AlphaFoldDB" id="A0A1I7WE64"/>
<dbReference type="GO" id="GO:0003676">
    <property type="term" value="F:nucleic acid binding"/>
    <property type="evidence" value="ECO:0007669"/>
    <property type="project" value="InterPro"/>
</dbReference>
<feature type="transmembrane region" description="Helical" evidence="1">
    <location>
        <begin position="73"/>
        <end position="91"/>
    </location>
</feature>
<feature type="signal peptide" evidence="2">
    <location>
        <begin position="1"/>
        <end position="18"/>
    </location>
</feature>
<evidence type="ECO:0000256" key="2">
    <source>
        <dbReference type="SAM" id="SignalP"/>
    </source>
</evidence>
<accession>A0A1I7WE64</accession>
<keyword evidence="1" id="KW-0812">Transmembrane</keyword>
<keyword evidence="1" id="KW-1133">Transmembrane helix</keyword>
<organism evidence="3 4">
    <name type="scientific">Heterorhabditis bacteriophora</name>
    <name type="common">Entomopathogenic nematode worm</name>
    <dbReference type="NCBI Taxonomy" id="37862"/>
    <lineage>
        <taxon>Eukaryota</taxon>
        <taxon>Metazoa</taxon>
        <taxon>Ecdysozoa</taxon>
        <taxon>Nematoda</taxon>
        <taxon>Chromadorea</taxon>
        <taxon>Rhabditida</taxon>
        <taxon>Rhabditina</taxon>
        <taxon>Rhabditomorpha</taxon>
        <taxon>Strongyloidea</taxon>
        <taxon>Heterorhabditidae</taxon>
        <taxon>Heterorhabditis</taxon>
    </lineage>
</organism>
<proteinExistence type="predicted"/>
<keyword evidence="3" id="KW-1185">Reference proteome</keyword>
<dbReference type="Proteomes" id="UP000095283">
    <property type="component" value="Unplaced"/>
</dbReference>
<keyword evidence="2" id="KW-0732">Signal</keyword>